<dbReference type="InterPro" id="IPR007831">
    <property type="entry name" value="T2SS_GspE_N"/>
</dbReference>
<keyword evidence="2" id="KW-0067">ATP-binding</keyword>
<evidence type="ECO:0000256" key="2">
    <source>
        <dbReference type="ARBA" id="ARBA00022840"/>
    </source>
</evidence>
<feature type="domain" description="Bacterial type II secretion system protein E" evidence="3">
    <location>
        <begin position="277"/>
        <end position="291"/>
    </location>
</feature>
<dbReference type="SMART" id="SM00382">
    <property type="entry name" value="AAA"/>
    <property type="match status" value="1"/>
</dbReference>
<protein>
    <submittedName>
        <fullName evidence="4">GspE/PulE family protein</fullName>
    </submittedName>
</protein>
<dbReference type="CDD" id="cd01129">
    <property type="entry name" value="PulE-GspE-like"/>
    <property type="match status" value="1"/>
</dbReference>
<dbReference type="Pfam" id="PF00437">
    <property type="entry name" value="T2SSE"/>
    <property type="match status" value="1"/>
</dbReference>
<accession>A0ABS6DWK5</accession>
<reference evidence="4 5" key="1">
    <citation type="submission" date="2021-06" db="EMBL/GenBank/DDBJ databases">
        <authorList>
            <person name="Sun Q."/>
            <person name="Li D."/>
        </authorList>
    </citation>
    <scope>NUCLEOTIDE SEQUENCE [LARGE SCALE GENOMIC DNA]</scope>
    <source>
        <strain evidence="4 5">N19</strain>
    </source>
</reference>
<comment type="caution">
    <text evidence="4">The sequence shown here is derived from an EMBL/GenBank/DDBJ whole genome shotgun (WGS) entry which is preliminary data.</text>
</comment>
<organism evidence="4 5">
    <name type="scientific">Intestinibacter bartlettii</name>
    <dbReference type="NCBI Taxonomy" id="261299"/>
    <lineage>
        <taxon>Bacteria</taxon>
        <taxon>Bacillati</taxon>
        <taxon>Bacillota</taxon>
        <taxon>Clostridia</taxon>
        <taxon>Peptostreptococcales</taxon>
        <taxon>Peptostreptococcaceae</taxon>
        <taxon>Intestinibacter</taxon>
    </lineage>
</organism>
<dbReference type="Pfam" id="PF05157">
    <property type="entry name" value="MshEN"/>
    <property type="match status" value="1"/>
</dbReference>
<evidence type="ECO:0000256" key="1">
    <source>
        <dbReference type="ARBA" id="ARBA00022741"/>
    </source>
</evidence>
<keyword evidence="5" id="KW-1185">Reference proteome</keyword>
<gene>
    <name evidence="4" type="ORF">KQI20_07290</name>
</gene>
<sequence>MLSLIPEKIARKYQVIPIELKDDTLTIGGSKDNLHTIQDLNIITKKKIKFEKYSEEEIIKEIEATYGNNIEVNEDYAYKIFESILERAICENVSDIHIEPFDNYLVIRFRVDGELYEAFRYTLDLHTPLTSVIKLRSGIDITERRLPQDGRADMNVRDKLIDIRTSTIPTTYGEKTVLRILNRDDFFKTKEEIGFSKEAIQIIKEMISNNSGIVLIVGETGCGKSTTMYSLLNDLNTVSKNIITIEDPVEYKMDGINQIQVNAKVGLTFEKGLRAILRQDPDVIMIGEIRDSETAKIAIRSSITGHLVLSTLHTNDTVSSITRLKDMGVDLYLISASLVGVIAQRLVKKVCPYCEGEDKNCEYCSGKGYLGRTVVYEILQIDDEIRECINDLNRHKEIKKLAIKKGKMITFEDSYKELAQNKLAENI</sequence>
<name>A0ABS6DWK5_9FIRM</name>
<dbReference type="InterPro" id="IPR003593">
    <property type="entry name" value="AAA+_ATPase"/>
</dbReference>
<evidence type="ECO:0000259" key="3">
    <source>
        <dbReference type="PROSITE" id="PS00662"/>
    </source>
</evidence>
<dbReference type="PANTHER" id="PTHR30258:SF1">
    <property type="entry name" value="PROTEIN TRANSPORT PROTEIN HOFB HOMOLOG"/>
    <property type="match status" value="1"/>
</dbReference>
<evidence type="ECO:0000313" key="4">
    <source>
        <dbReference type="EMBL" id="MBU5336240.1"/>
    </source>
</evidence>
<proteinExistence type="predicted"/>
<dbReference type="Proteomes" id="UP001196301">
    <property type="component" value="Unassembled WGS sequence"/>
</dbReference>
<dbReference type="PANTHER" id="PTHR30258">
    <property type="entry name" value="TYPE II SECRETION SYSTEM PROTEIN GSPE-RELATED"/>
    <property type="match status" value="1"/>
</dbReference>
<dbReference type="InterPro" id="IPR001482">
    <property type="entry name" value="T2SS/T4SS_dom"/>
</dbReference>
<evidence type="ECO:0000313" key="5">
    <source>
        <dbReference type="Proteomes" id="UP001196301"/>
    </source>
</evidence>
<dbReference type="PROSITE" id="PS00662">
    <property type="entry name" value="T2SP_E"/>
    <property type="match status" value="1"/>
</dbReference>
<dbReference type="EMBL" id="JAHLOQ010000016">
    <property type="protein sequence ID" value="MBU5336240.1"/>
    <property type="molecule type" value="Genomic_DNA"/>
</dbReference>
<keyword evidence="1" id="KW-0547">Nucleotide-binding</keyword>